<evidence type="ECO:0000256" key="1">
    <source>
        <dbReference type="ARBA" id="ARBA00006547"/>
    </source>
</evidence>
<evidence type="ECO:0000256" key="2">
    <source>
        <dbReference type="RuleBase" id="RU003452"/>
    </source>
</evidence>
<dbReference type="PANTHER" id="PTHR11786">
    <property type="entry name" value="N-HYDROXYARYLAMINE O-ACETYLTRANSFERASE"/>
    <property type="match status" value="1"/>
</dbReference>
<dbReference type="Proteomes" id="UP001610063">
    <property type="component" value="Unassembled WGS sequence"/>
</dbReference>
<dbReference type="PRINTS" id="PR01543">
    <property type="entry name" value="ANATRNSFRASE"/>
</dbReference>
<dbReference type="PANTHER" id="PTHR11786:SF0">
    <property type="entry name" value="ARYLAMINE N-ACETYLTRANSFERASE 4-RELATED"/>
    <property type="match status" value="1"/>
</dbReference>
<protein>
    <submittedName>
        <fullName evidence="3">Arylamine N-acetyltransferase</fullName>
    </submittedName>
</protein>
<sequence>MSDLNYFQTRPKVPPIDTDLYLKRIGVQKDEPSLAFLKKIHRAHLLQIPFENLDIHYQRKIILDINSIYDKIIRHRRGGFCYELNGLLYHLLARLGFRAFLGSARVFQDGSISPEFDHMVVFVSLDEGNFLCDVGFGELFSEPKRLVTGDVQLDYTRYFRFEHNPDGEWLLRKSNDNSLYESIYVFTLQPRQMIEFLPRCNFHQESDQSHFTKQKLITQLFSEGRITLTDRKIKRSLYGEQKELEILNEDEFLAQLQEIFKINVRSLLRQKFN</sequence>
<reference evidence="3 4" key="1">
    <citation type="journal article" date="2013" name="Int. J. Syst. Evol. Microbiol.">
        <title>Marinoscillum luteum sp. nov., isolated from marine sediment.</title>
        <authorList>
            <person name="Cha I.T."/>
            <person name="Park S.J."/>
            <person name="Kim S.J."/>
            <person name="Kim J.G."/>
            <person name="Jung M.Y."/>
            <person name="Shin K.S."/>
            <person name="Kwon K.K."/>
            <person name="Yang S.H."/>
            <person name="Seo Y.S."/>
            <person name="Rhee S.K."/>
        </authorList>
    </citation>
    <scope>NUCLEOTIDE SEQUENCE [LARGE SCALE GENOMIC DNA]</scope>
    <source>
        <strain evidence="3 4">KCTC 23939</strain>
    </source>
</reference>
<dbReference type="Pfam" id="PF00797">
    <property type="entry name" value="Acetyltransf_2"/>
    <property type="match status" value="1"/>
</dbReference>
<keyword evidence="4" id="KW-1185">Reference proteome</keyword>
<proteinExistence type="inferred from homology"/>
<organism evidence="3 4">
    <name type="scientific">Marinoscillum luteum</name>
    <dbReference type="NCBI Taxonomy" id="861051"/>
    <lineage>
        <taxon>Bacteria</taxon>
        <taxon>Pseudomonadati</taxon>
        <taxon>Bacteroidota</taxon>
        <taxon>Cytophagia</taxon>
        <taxon>Cytophagales</taxon>
        <taxon>Reichenbachiellaceae</taxon>
        <taxon>Marinoscillum</taxon>
    </lineage>
</organism>
<comment type="caution">
    <text evidence="3">The sequence shown here is derived from an EMBL/GenBank/DDBJ whole genome shotgun (WGS) entry which is preliminary data.</text>
</comment>
<dbReference type="InterPro" id="IPR053710">
    <property type="entry name" value="Arylamine_NAT_domain_sf"/>
</dbReference>
<dbReference type="Gene3D" id="3.30.2140.20">
    <property type="match status" value="1"/>
</dbReference>
<dbReference type="SUPFAM" id="SSF54001">
    <property type="entry name" value="Cysteine proteinases"/>
    <property type="match status" value="1"/>
</dbReference>
<comment type="similarity">
    <text evidence="1 2">Belongs to the arylamine N-acetyltransferase family.</text>
</comment>
<evidence type="ECO:0000313" key="4">
    <source>
        <dbReference type="Proteomes" id="UP001610063"/>
    </source>
</evidence>
<dbReference type="RefSeq" id="WP_395417333.1">
    <property type="nucleotide sequence ID" value="NZ_JBIPKE010000016.1"/>
</dbReference>
<dbReference type="InterPro" id="IPR038765">
    <property type="entry name" value="Papain-like_cys_pep_sf"/>
</dbReference>
<accession>A0ABW7N8V6</accession>
<dbReference type="EMBL" id="JBIPKE010000016">
    <property type="protein sequence ID" value="MFH6983797.1"/>
    <property type="molecule type" value="Genomic_DNA"/>
</dbReference>
<dbReference type="InterPro" id="IPR001447">
    <property type="entry name" value="Arylamine_N-AcTrfase"/>
</dbReference>
<evidence type="ECO:0000313" key="3">
    <source>
        <dbReference type="EMBL" id="MFH6983797.1"/>
    </source>
</evidence>
<gene>
    <name evidence="3" type="ORF">ACHKAR_10115</name>
</gene>
<name>A0ABW7N8V6_9BACT</name>